<sequence>MAKRKTIQQPSAKALPQNQGAQNVVEFPALSAKEGLECTTLLEDQILIIDDLLSAEECKFFVKCIGSLPLELTPPKKRGEAERVNHRLSVTSPDLAQRLAGVLFPHLPSFPHPASMRRGNDQPRKPHSLNTNIRVYKYTPSQHFGPHYDDSVRDALTGVKSEWTLLIYLTGQEDGIKGGETIFYRETRGKPKESIIPPLRRGMALLHRHGKDCLLHEGSMVEQGVKYVLRSDLMFM</sequence>
<protein>
    <submittedName>
        <fullName evidence="1">Uncharacterized protein</fullName>
    </submittedName>
</protein>
<gene>
    <name evidence="1" type="ORF">BDN72DRAFT_816333</name>
</gene>
<evidence type="ECO:0000313" key="1">
    <source>
        <dbReference type="EMBL" id="TFK72160.1"/>
    </source>
</evidence>
<reference evidence="1 2" key="1">
    <citation type="journal article" date="2019" name="Nat. Ecol. Evol.">
        <title>Megaphylogeny resolves global patterns of mushroom evolution.</title>
        <authorList>
            <person name="Varga T."/>
            <person name="Krizsan K."/>
            <person name="Foldi C."/>
            <person name="Dima B."/>
            <person name="Sanchez-Garcia M."/>
            <person name="Sanchez-Ramirez S."/>
            <person name="Szollosi G.J."/>
            <person name="Szarkandi J.G."/>
            <person name="Papp V."/>
            <person name="Albert L."/>
            <person name="Andreopoulos W."/>
            <person name="Angelini C."/>
            <person name="Antonin V."/>
            <person name="Barry K.W."/>
            <person name="Bougher N.L."/>
            <person name="Buchanan P."/>
            <person name="Buyck B."/>
            <person name="Bense V."/>
            <person name="Catcheside P."/>
            <person name="Chovatia M."/>
            <person name="Cooper J."/>
            <person name="Damon W."/>
            <person name="Desjardin D."/>
            <person name="Finy P."/>
            <person name="Geml J."/>
            <person name="Haridas S."/>
            <person name="Hughes K."/>
            <person name="Justo A."/>
            <person name="Karasinski D."/>
            <person name="Kautmanova I."/>
            <person name="Kiss B."/>
            <person name="Kocsube S."/>
            <person name="Kotiranta H."/>
            <person name="LaButti K.M."/>
            <person name="Lechner B.E."/>
            <person name="Liimatainen K."/>
            <person name="Lipzen A."/>
            <person name="Lukacs Z."/>
            <person name="Mihaltcheva S."/>
            <person name="Morgado L.N."/>
            <person name="Niskanen T."/>
            <person name="Noordeloos M.E."/>
            <person name="Ohm R.A."/>
            <person name="Ortiz-Santana B."/>
            <person name="Ovrebo C."/>
            <person name="Racz N."/>
            <person name="Riley R."/>
            <person name="Savchenko A."/>
            <person name="Shiryaev A."/>
            <person name="Soop K."/>
            <person name="Spirin V."/>
            <person name="Szebenyi C."/>
            <person name="Tomsovsky M."/>
            <person name="Tulloss R.E."/>
            <person name="Uehling J."/>
            <person name="Grigoriev I.V."/>
            <person name="Vagvolgyi C."/>
            <person name="Papp T."/>
            <person name="Martin F.M."/>
            <person name="Miettinen O."/>
            <person name="Hibbett D.S."/>
            <person name="Nagy L.G."/>
        </authorList>
    </citation>
    <scope>NUCLEOTIDE SEQUENCE [LARGE SCALE GENOMIC DNA]</scope>
    <source>
        <strain evidence="1 2">NL-1719</strain>
    </source>
</reference>
<name>A0ACD3B286_9AGAR</name>
<proteinExistence type="predicted"/>
<evidence type="ECO:0000313" key="2">
    <source>
        <dbReference type="Proteomes" id="UP000308600"/>
    </source>
</evidence>
<keyword evidence="2" id="KW-1185">Reference proteome</keyword>
<accession>A0ACD3B286</accession>
<dbReference type="EMBL" id="ML208288">
    <property type="protein sequence ID" value="TFK72160.1"/>
    <property type="molecule type" value="Genomic_DNA"/>
</dbReference>
<organism evidence="1 2">
    <name type="scientific">Pluteus cervinus</name>
    <dbReference type="NCBI Taxonomy" id="181527"/>
    <lineage>
        <taxon>Eukaryota</taxon>
        <taxon>Fungi</taxon>
        <taxon>Dikarya</taxon>
        <taxon>Basidiomycota</taxon>
        <taxon>Agaricomycotina</taxon>
        <taxon>Agaricomycetes</taxon>
        <taxon>Agaricomycetidae</taxon>
        <taxon>Agaricales</taxon>
        <taxon>Pluteineae</taxon>
        <taxon>Pluteaceae</taxon>
        <taxon>Pluteus</taxon>
    </lineage>
</organism>
<dbReference type="Proteomes" id="UP000308600">
    <property type="component" value="Unassembled WGS sequence"/>
</dbReference>